<dbReference type="AlphaFoldDB" id="A0A1W1Y7E3"/>
<dbReference type="Proteomes" id="UP000192393">
    <property type="component" value="Unassembled WGS sequence"/>
</dbReference>
<accession>A0A1W1Y7E3</accession>
<organism evidence="4 5">
    <name type="scientific">Moheibacter sediminis</name>
    <dbReference type="NCBI Taxonomy" id="1434700"/>
    <lineage>
        <taxon>Bacteria</taxon>
        <taxon>Pseudomonadati</taxon>
        <taxon>Bacteroidota</taxon>
        <taxon>Flavobacteriia</taxon>
        <taxon>Flavobacteriales</taxon>
        <taxon>Weeksellaceae</taxon>
        <taxon>Moheibacter</taxon>
    </lineage>
</organism>
<protein>
    <submittedName>
        <fullName evidence="4">Por secretion system C-terminal sorting domain-containing protein</fullName>
    </submittedName>
</protein>
<dbReference type="SUPFAM" id="SSF75011">
    <property type="entry name" value="3-carboxy-cis,cis-mucoante lactonizing enzyme"/>
    <property type="match status" value="1"/>
</dbReference>
<dbReference type="InterPro" id="IPR026444">
    <property type="entry name" value="Secre_tail"/>
</dbReference>
<dbReference type="EMBL" id="FWXS01000001">
    <property type="protein sequence ID" value="SMC32045.1"/>
    <property type="molecule type" value="Genomic_DNA"/>
</dbReference>
<dbReference type="OrthoDB" id="1182336at2"/>
<reference evidence="4 5" key="1">
    <citation type="submission" date="2017-04" db="EMBL/GenBank/DDBJ databases">
        <authorList>
            <person name="Afonso C.L."/>
            <person name="Miller P.J."/>
            <person name="Scott M.A."/>
            <person name="Spackman E."/>
            <person name="Goraichik I."/>
            <person name="Dimitrov K.M."/>
            <person name="Suarez D.L."/>
            <person name="Swayne D.E."/>
        </authorList>
    </citation>
    <scope>NUCLEOTIDE SEQUENCE [LARGE SCALE GENOMIC DNA]</scope>
    <source>
        <strain evidence="4 5">CGMCC 1.12708</strain>
    </source>
</reference>
<dbReference type="Pfam" id="PF18962">
    <property type="entry name" value="Por_Secre_tail"/>
    <property type="match status" value="1"/>
</dbReference>
<evidence type="ECO:0000256" key="2">
    <source>
        <dbReference type="SAM" id="SignalP"/>
    </source>
</evidence>
<evidence type="ECO:0000259" key="3">
    <source>
        <dbReference type="Pfam" id="PF18962"/>
    </source>
</evidence>
<evidence type="ECO:0000313" key="4">
    <source>
        <dbReference type="EMBL" id="SMC32045.1"/>
    </source>
</evidence>
<name>A0A1W1Y7E3_9FLAO</name>
<dbReference type="STRING" id="1434700.SAMN06296427_10145"/>
<sequence>MKKILLLLFVPISLFAQFEDDYYILQSRGDGNEVSLKYVNISTNQIYSDSALNFIESDDGTSNPFDGGMVHSLTYSPETRSMFLITTNYIFRPMSGTNQDVQLVNKETGDCTFVFAAGGDSYFDDDSSGSFGLNINNDGKYVYIGLYSAWGNTNRKIIITDGTPGNSESFEIDNLGSNYFEEAMAYNVQNGLHYFIGKNTQNQNFLYSINTFSGEINTYPINTGNNQNLYILAMTFSTGLNKILIADTNSGKIFTLNLNGGNLDLYKETGLLNITGIVSVHDLLSNVEFENQGEIKIYPNPVKENLHLETSAQIEKIELFNIIGQKLKEFNLNSKTLNLSKESKGIYILKIQMKNGKVETKKIIKN</sequence>
<feature type="signal peptide" evidence="2">
    <location>
        <begin position="1"/>
        <end position="18"/>
    </location>
</feature>
<gene>
    <name evidence="4" type="ORF">SAMN06296427_10145</name>
</gene>
<keyword evidence="1 2" id="KW-0732">Signal</keyword>
<feature type="chain" id="PRO_5012980950" evidence="2">
    <location>
        <begin position="19"/>
        <end position="366"/>
    </location>
</feature>
<evidence type="ECO:0000256" key="1">
    <source>
        <dbReference type="ARBA" id="ARBA00022729"/>
    </source>
</evidence>
<feature type="domain" description="Secretion system C-terminal sorting" evidence="3">
    <location>
        <begin position="297"/>
        <end position="364"/>
    </location>
</feature>
<dbReference type="NCBIfam" id="TIGR04183">
    <property type="entry name" value="Por_Secre_tail"/>
    <property type="match status" value="1"/>
</dbReference>
<evidence type="ECO:0000313" key="5">
    <source>
        <dbReference type="Proteomes" id="UP000192393"/>
    </source>
</evidence>
<proteinExistence type="predicted"/>
<keyword evidence="5" id="KW-1185">Reference proteome</keyword>
<dbReference type="RefSeq" id="WP_084015266.1">
    <property type="nucleotide sequence ID" value="NZ_FWXS01000001.1"/>
</dbReference>